<dbReference type="Proteomes" id="UP000822476">
    <property type="component" value="Unassembled WGS sequence"/>
</dbReference>
<comment type="caution">
    <text evidence="2">The sequence shown here is derived from an EMBL/GenBank/DDBJ whole genome shotgun (WGS) entry which is preliminary data.</text>
</comment>
<feature type="compositionally biased region" description="Basic residues" evidence="1">
    <location>
        <begin position="268"/>
        <end position="279"/>
    </location>
</feature>
<feature type="compositionally biased region" description="Polar residues" evidence="1">
    <location>
        <begin position="280"/>
        <end position="290"/>
    </location>
</feature>
<evidence type="ECO:0000313" key="2">
    <source>
        <dbReference type="EMBL" id="KAF7259641.1"/>
    </source>
</evidence>
<protein>
    <submittedName>
        <fullName evidence="2">Uncharacterized protein</fullName>
    </submittedName>
</protein>
<organism evidence="2 3">
    <name type="scientific">Paragonimus skrjabini miyazakii</name>
    <dbReference type="NCBI Taxonomy" id="59628"/>
    <lineage>
        <taxon>Eukaryota</taxon>
        <taxon>Metazoa</taxon>
        <taxon>Spiralia</taxon>
        <taxon>Lophotrochozoa</taxon>
        <taxon>Platyhelminthes</taxon>
        <taxon>Trematoda</taxon>
        <taxon>Digenea</taxon>
        <taxon>Plagiorchiida</taxon>
        <taxon>Troglotremata</taxon>
        <taxon>Troglotrematidae</taxon>
        <taxon>Paragonimus</taxon>
    </lineage>
</organism>
<evidence type="ECO:0000256" key="1">
    <source>
        <dbReference type="SAM" id="MobiDB-lite"/>
    </source>
</evidence>
<keyword evidence="3" id="KW-1185">Reference proteome</keyword>
<accession>A0A8S9Z395</accession>
<proteinExistence type="predicted"/>
<dbReference type="OrthoDB" id="6249125at2759"/>
<gene>
    <name evidence="2" type="ORF">EG68_02634</name>
</gene>
<sequence length="290" mass="33064">MKKDWLSDENHRQFWSHIFLGVNRTVRKLESFQSFPDTSSNQPNPTLECILLDAGWLTSPLGHHISRLCASSGVRLVSVKPLGALPNLFSCTLYKFKKAVAVGICLSMRAPLELVNWIEQLRAQVPPLTMQLGSTATPGAKRTTEQSNITVQDKSVDCLEQDLKKKMKTFQDNGEDWNLYKIDPQKLYIFEGQDSSEKYFPSDRTLTLSELWSYLTRFTRSHSDDLPDQTFSTARSMPHSCGLHNVTSSYQPTVVKLVEPQTEEQRQVQKKRKRKKKRSSLQTDPTSLAI</sequence>
<dbReference type="EMBL" id="JTDE01001104">
    <property type="protein sequence ID" value="KAF7259641.1"/>
    <property type="molecule type" value="Genomic_DNA"/>
</dbReference>
<dbReference type="AlphaFoldDB" id="A0A8S9Z395"/>
<feature type="region of interest" description="Disordered" evidence="1">
    <location>
        <begin position="261"/>
        <end position="290"/>
    </location>
</feature>
<name>A0A8S9Z395_9TREM</name>
<reference evidence="2" key="1">
    <citation type="submission" date="2019-07" db="EMBL/GenBank/DDBJ databases">
        <title>Annotation for the trematode Paragonimus miyazaki's.</title>
        <authorList>
            <person name="Choi Y.-J."/>
        </authorList>
    </citation>
    <scope>NUCLEOTIDE SEQUENCE</scope>
    <source>
        <strain evidence="2">Japan</strain>
    </source>
</reference>
<evidence type="ECO:0000313" key="3">
    <source>
        <dbReference type="Proteomes" id="UP000822476"/>
    </source>
</evidence>